<gene>
    <name evidence="1" type="ORF">AVEN_118096_1</name>
</gene>
<dbReference type="AlphaFoldDB" id="A0A4Y2J341"/>
<evidence type="ECO:0000313" key="1">
    <source>
        <dbReference type="EMBL" id="GBM83592.1"/>
    </source>
</evidence>
<accession>A0A4Y2J341</accession>
<dbReference type="Proteomes" id="UP000499080">
    <property type="component" value="Unassembled WGS sequence"/>
</dbReference>
<protein>
    <submittedName>
        <fullName evidence="1">Uncharacterized protein</fullName>
    </submittedName>
</protein>
<organism evidence="1 2">
    <name type="scientific">Araneus ventricosus</name>
    <name type="common">Orbweaver spider</name>
    <name type="synonym">Epeira ventricosa</name>
    <dbReference type="NCBI Taxonomy" id="182803"/>
    <lineage>
        <taxon>Eukaryota</taxon>
        <taxon>Metazoa</taxon>
        <taxon>Ecdysozoa</taxon>
        <taxon>Arthropoda</taxon>
        <taxon>Chelicerata</taxon>
        <taxon>Arachnida</taxon>
        <taxon>Araneae</taxon>
        <taxon>Araneomorphae</taxon>
        <taxon>Entelegynae</taxon>
        <taxon>Araneoidea</taxon>
        <taxon>Araneidae</taxon>
        <taxon>Araneus</taxon>
    </lineage>
</organism>
<sequence>MQKTILSRHGYRQEFHGYEKSEKQRPNNEWKIQTAFEIKLYIEIQSNTDTAILILSHMGTVTYVHRRHSRVLLLSFVEQIWISMEISKKEGRKAKERRLGDKHSLGDPFIVELGDGL</sequence>
<dbReference type="EMBL" id="BGPR01003094">
    <property type="protein sequence ID" value="GBM83592.1"/>
    <property type="molecule type" value="Genomic_DNA"/>
</dbReference>
<comment type="caution">
    <text evidence="1">The sequence shown here is derived from an EMBL/GenBank/DDBJ whole genome shotgun (WGS) entry which is preliminary data.</text>
</comment>
<keyword evidence="2" id="KW-1185">Reference proteome</keyword>
<evidence type="ECO:0000313" key="2">
    <source>
        <dbReference type="Proteomes" id="UP000499080"/>
    </source>
</evidence>
<name>A0A4Y2J341_ARAVE</name>
<reference evidence="1 2" key="1">
    <citation type="journal article" date="2019" name="Sci. Rep.">
        <title>Orb-weaving spider Araneus ventricosus genome elucidates the spidroin gene catalogue.</title>
        <authorList>
            <person name="Kono N."/>
            <person name="Nakamura H."/>
            <person name="Ohtoshi R."/>
            <person name="Moran D.A.P."/>
            <person name="Shinohara A."/>
            <person name="Yoshida Y."/>
            <person name="Fujiwara M."/>
            <person name="Mori M."/>
            <person name="Tomita M."/>
            <person name="Arakawa K."/>
        </authorList>
    </citation>
    <scope>NUCLEOTIDE SEQUENCE [LARGE SCALE GENOMIC DNA]</scope>
</reference>
<proteinExistence type="predicted"/>